<dbReference type="Proteomes" id="UP001168338">
    <property type="component" value="Unassembled WGS sequence"/>
</dbReference>
<evidence type="ECO:0000313" key="3">
    <source>
        <dbReference type="Proteomes" id="UP001168338"/>
    </source>
</evidence>
<dbReference type="RefSeq" id="WP_301662733.1">
    <property type="nucleotide sequence ID" value="NZ_VCYH01000001.1"/>
</dbReference>
<comment type="caution">
    <text evidence="2">The sequence shown here is derived from an EMBL/GenBank/DDBJ whole genome shotgun (WGS) entry which is preliminary data.</text>
</comment>
<dbReference type="EMBL" id="VCYH01000001">
    <property type="protein sequence ID" value="MDN7023686.1"/>
    <property type="molecule type" value="Genomic_DNA"/>
</dbReference>
<proteinExistence type="predicted"/>
<name>A0ABT8M6Y7_9EURY</name>
<evidence type="ECO:0000313" key="2">
    <source>
        <dbReference type="EMBL" id="MDN7023686.1"/>
    </source>
</evidence>
<sequence length="216" mass="23024">MGGLLNACVDWCTGVSNDKATIVSDTLHHPGRPYGADGFDGGVAVKVCILRGGKFEATTAATPSPMSRTPEPCSPAIQDEVYPTVADAFQLPPRHPAGTALGKEDRTCPSDLTEEGAARYRSSRRASAKAGIEPISDGYELLYKPDAAGLAEWYALGQENRTPRKDSVIPPHATYKRSAAGGMQPGDIYTSCPHPAAPERRPSLPIYMLPLPSHPR</sequence>
<organism evidence="2 3">
    <name type="scientific">Methanoculleus frigidifontis</name>
    <dbReference type="NCBI Taxonomy" id="2584085"/>
    <lineage>
        <taxon>Archaea</taxon>
        <taxon>Methanobacteriati</taxon>
        <taxon>Methanobacteriota</taxon>
        <taxon>Stenosarchaea group</taxon>
        <taxon>Methanomicrobia</taxon>
        <taxon>Methanomicrobiales</taxon>
        <taxon>Methanomicrobiaceae</taxon>
        <taxon>Methanoculleus</taxon>
    </lineage>
</organism>
<accession>A0ABT8M6Y7</accession>
<keyword evidence="3" id="KW-1185">Reference proteome</keyword>
<protein>
    <submittedName>
        <fullName evidence="2">Uncharacterized protein</fullName>
    </submittedName>
</protein>
<feature type="region of interest" description="Disordered" evidence="1">
    <location>
        <begin position="177"/>
        <end position="216"/>
    </location>
</feature>
<reference evidence="2" key="1">
    <citation type="submission" date="2019-05" db="EMBL/GenBank/DDBJ databases">
        <title>Methanoculleus sp. FWC-SCC1, a methanogenic archaeon isolated from deep marine cold seep.</title>
        <authorList>
            <person name="Chen Y.-W."/>
            <person name="Chen S.-C."/>
            <person name="Teng N.-H."/>
            <person name="Lai M.-C."/>
        </authorList>
    </citation>
    <scope>NUCLEOTIDE SEQUENCE</scope>
    <source>
        <strain evidence="2">FWC-SCC1</strain>
    </source>
</reference>
<evidence type="ECO:0000256" key="1">
    <source>
        <dbReference type="SAM" id="MobiDB-lite"/>
    </source>
</evidence>
<gene>
    <name evidence="2" type="ORF">FGU65_02025</name>
</gene>